<proteinExistence type="predicted"/>
<sequence>MVRDLLGGVLGEYLETIWIACGFDVSVRGVKLWDTVGATDVSADDLVLAVGLYAGDLPLVLDAAARAGAAAVVVKRPRNPAWVRSEAQRAGVTVLAAPPELPWDDLHRTITTVLPTVPTVWNPLGGMPISDLFSLADAAVAALGGPVEIDDADMCLLAYSHRDHELDELRRTSILSRQPPEAFMEWFRQSGLLRRVRATDRPVRVEPAGHHPRLVAPIRAGREFLGFVWVAEGEHELGQRQETMLAEIAKIASGRIVRLRTSGDSEHRLRAHLLRSALDGTGASAALADVLRPDDGASFRLVGFGARDGELDASLRHMLVRDIIAVTGEAKHEPGCVVTVSGNVYVLCQEDGRTLDDARAFAGEVAKQAASQLRVDVIASVGQPLSDLAELPRARGDVDRLLAMTSRDDDVRVRAAEDAWSTTLLAELRELIVGKHPHLLQGPIEWLNELDRERSTEYLDSLRCYFDAQCDLTEAARRLCVHRNTLRYRIGRIRELCGLNVYEPTERLVAELQLRLMSEY</sequence>
<feature type="domain" description="PucR C-terminal helix-turn-helix" evidence="1">
    <location>
        <begin position="458"/>
        <end position="516"/>
    </location>
</feature>
<dbReference type="SUPFAM" id="SSF55781">
    <property type="entry name" value="GAF domain-like"/>
    <property type="match status" value="1"/>
</dbReference>
<organism evidence="2 3">
    <name type="scientific">Haloechinothrix salitolerans</name>
    <dbReference type="NCBI Taxonomy" id="926830"/>
    <lineage>
        <taxon>Bacteria</taxon>
        <taxon>Bacillati</taxon>
        <taxon>Actinomycetota</taxon>
        <taxon>Actinomycetes</taxon>
        <taxon>Pseudonocardiales</taxon>
        <taxon>Pseudonocardiaceae</taxon>
        <taxon>Haloechinothrix</taxon>
    </lineage>
</organism>
<dbReference type="Proteomes" id="UP001596337">
    <property type="component" value="Unassembled WGS sequence"/>
</dbReference>
<accession>A0ABW2BX34</accession>
<dbReference type="RefSeq" id="WP_345406063.1">
    <property type="nucleotide sequence ID" value="NZ_BAABLA010000121.1"/>
</dbReference>
<dbReference type="EMBL" id="JBHSXX010000001">
    <property type="protein sequence ID" value="MFC6866885.1"/>
    <property type="molecule type" value="Genomic_DNA"/>
</dbReference>
<protein>
    <submittedName>
        <fullName evidence="2">PucR family transcriptional regulator</fullName>
    </submittedName>
</protein>
<evidence type="ECO:0000313" key="2">
    <source>
        <dbReference type="EMBL" id="MFC6866885.1"/>
    </source>
</evidence>
<dbReference type="InterPro" id="IPR042070">
    <property type="entry name" value="PucR_C-HTH_sf"/>
</dbReference>
<dbReference type="InterPro" id="IPR051448">
    <property type="entry name" value="CdaR-like_regulators"/>
</dbReference>
<dbReference type="InterPro" id="IPR025736">
    <property type="entry name" value="PucR_C-HTH_dom"/>
</dbReference>
<dbReference type="PANTHER" id="PTHR33744:SF17">
    <property type="entry name" value="CONSERVED PROTEIN"/>
    <property type="match status" value="1"/>
</dbReference>
<evidence type="ECO:0000259" key="1">
    <source>
        <dbReference type="Pfam" id="PF13556"/>
    </source>
</evidence>
<comment type="caution">
    <text evidence="2">The sequence shown here is derived from an EMBL/GenBank/DDBJ whole genome shotgun (WGS) entry which is preliminary data.</text>
</comment>
<dbReference type="Pfam" id="PF13556">
    <property type="entry name" value="HTH_30"/>
    <property type="match status" value="1"/>
</dbReference>
<reference evidence="3" key="1">
    <citation type="journal article" date="2019" name="Int. J. Syst. Evol. Microbiol.">
        <title>The Global Catalogue of Microorganisms (GCM) 10K type strain sequencing project: providing services to taxonomists for standard genome sequencing and annotation.</title>
        <authorList>
            <consortium name="The Broad Institute Genomics Platform"/>
            <consortium name="The Broad Institute Genome Sequencing Center for Infectious Disease"/>
            <person name="Wu L."/>
            <person name="Ma J."/>
        </authorList>
    </citation>
    <scope>NUCLEOTIDE SEQUENCE [LARGE SCALE GENOMIC DNA]</scope>
    <source>
        <strain evidence="3">KCTC 32255</strain>
    </source>
</reference>
<keyword evidence="3" id="KW-1185">Reference proteome</keyword>
<dbReference type="PANTHER" id="PTHR33744">
    <property type="entry name" value="CARBOHYDRATE DIACID REGULATOR"/>
    <property type="match status" value="1"/>
</dbReference>
<evidence type="ECO:0000313" key="3">
    <source>
        <dbReference type="Proteomes" id="UP001596337"/>
    </source>
</evidence>
<gene>
    <name evidence="2" type="ORF">ACFQGD_06965</name>
</gene>
<dbReference type="Gene3D" id="1.10.10.2840">
    <property type="entry name" value="PucR C-terminal helix-turn-helix domain"/>
    <property type="match status" value="1"/>
</dbReference>
<name>A0ABW2BX34_9PSEU</name>